<dbReference type="Pfam" id="PF00389">
    <property type="entry name" value="2-Hacid_dh"/>
    <property type="match status" value="1"/>
</dbReference>
<dbReference type="RefSeq" id="WP_133516282.1">
    <property type="nucleotide sequence ID" value="NZ_SNWX01000040.1"/>
</dbReference>
<accession>A0A4R6LAU1</accession>
<dbReference type="EMBL" id="SNWX01000040">
    <property type="protein sequence ID" value="TDO73038.1"/>
    <property type="molecule type" value="Genomic_DNA"/>
</dbReference>
<gene>
    <name evidence="7" type="ORF">DFR79_1403</name>
</gene>
<evidence type="ECO:0000256" key="1">
    <source>
        <dbReference type="ARBA" id="ARBA00005854"/>
    </source>
</evidence>
<dbReference type="InterPro" id="IPR006140">
    <property type="entry name" value="D-isomer_DH_NAD-bd"/>
</dbReference>
<dbReference type="Proteomes" id="UP000295064">
    <property type="component" value="Unassembled WGS sequence"/>
</dbReference>
<comment type="similarity">
    <text evidence="1 4">Belongs to the D-isomer specific 2-hydroxyacid dehydrogenase family.</text>
</comment>
<feature type="domain" description="D-isomer specific 2-hydroxyacid dehydrogenase catalytic" evidence="5">
    <location>
        <begin position="15"/>
        <end position="313"/>
    </location>
</feature>
<evidence type="ECO:0000256" key="2">
    <source>
        <dbReference type="ARBA" id="ARBA00023002"/>
    </source>
</evidence>
<reference evidence="7 8" key="1">
    <citation type="submission" date="2019-03" db="EMBL/GenBank/DDBJ databases">
        <title>Subsurface microbial communities from deep shales in Ohio and West Virginia, USA.</title>
        <authorList>
            <person name="Wrighton K."/>
        </authorList>
    </citation>
    <scope>NUCLEOTIDE SEQUENCE [LARGE SCALE GENOMIC DNA]</scope>
    <source>
        <strain evidence="7 8">MA284_T2</strain>
    </source>
</reference>
<keyword evidence="3" id="KW-0520">NAD</keyword>
<organism evidence="7 8">
    <name type="scientific">Halanaerobium saccharolyticum</name>
    <dbReference type="NCBI Taxonomy" id="43595"/>
    <lineage>
        <taxon>Bacteria</taxon>
        <taxon>Bacillati</taxon>
        <taxon>Bacillota</taxon>
        <taxon>Clostridia</taxon>
        <taxon>Halanaerobiales</taxon>
        <taxon>Halanaerobiaceae</taxon>
        <taxon>Halanaerobium</taxon>
    </lineage>
</organism>
<dbReference type="InterPro" id="IPR036291">
    <property type="entry name" value="NAD(P)-bd_dom_sf"/>
</dbReference>
<dbReference type="AlphaFoldDB" id="A0A4R6LAU1"/>
<feature type="domain" description="D-isomer specific 2-hydroxyacid dehydrogenase NAD-binding" evidence="6">
    <location>
        <begin position="107"/>
        <end position="282"/>
    </location>
</feature>
<dbReference type="SUPFAM" id="SSF52283">
    <property type="entry name" value="Formate/glycerate dehydrogenase catalytic domain-like"/>
    <property type="match status" value="1"/>
</dbReference>
<evidence type="ECO:0000256" key="3">
    <source>
        <dbReference type="ARBA" id="ARBA00023027"/>
    </source>
</evidence>
<dbReference type="PANTHER" id="PTHR43333">
    <property type="entry name" value="2-HACID_DH_C DOMAIN-CONTAINING PROTEIN"/>
    <property type="match status" value="1"/>
</dbReference>
<keyword evidence="2 4" id="KW-0560">Oxidoreductase</keyword>
<dbReference type="OrthoDB" id="9805416at2"/>
<dbReference type="CDD" id="cd05300">
    <property type="entry name" value="2-Hacid_dh_1"/>
    <property type="match status" value="1"/>
</dbReference>
<name>A0A4R6LAU1_9FIRM</name>
<evidence type="ECO:0000259" key="6">
    <source>
        <dbReference type="Pfam" id="PF02826"/>
    </source>
</evidence>
<dbReference type="InterPro" id="IPR006139">
    <property type="entry name" value="D-isomer_2_OHA_DH_cat_dom"/>
</dbReference>
<proteinExistence type="inferred from homology"/>
<dbReference type="SUPFAM" id="SSF51735">
    <property type="entry name" value="NAD(P)-binding Rossmann-fold domains"/>
    <property type="match status" value="1"/>
</dbReference>
<evidence type="ECO:0000313" key="7">
    <source>
        <dbReference type="EMBL" id="TDO73038.1"/>
    </source>
</evidence>
<dbReference type="PANTHER" id="PTHR43333:SF1">
    <property type="entry name" value="D-ISOMER SPECIFIC 2-HYDROXYACID DEHYDROGENASE NAD-BINDING DOMAIN-CONTAINING PROTEIN"/>
    <property type="match status" value="1"/>
</dbReference>
<evidence type="ECO:0000313" key="8">
    <source>
        <dbReference type="Proteomes" id="UP000295064"/>
    </source>
</evidence>
<comment type="caution">
    <text evidence="7">The sequence shown here is derived from an EMBL/GenBank/DDBJ whole genome shotgun (WGS) entry which is preliminary data.</text>
</comment>
<dbReference type="Gene3D" id="3.40.50.720">
    <property type="entry name" value="NAD(P)-binding Rossmann-like Domain"/>
    <property type="match status" value="2"/>
</dbReference>
<sequence>MSSIVVLTNEIFDLPQEAEAEIREIAPEMKLDIVESSSDYSELIKKSEIVFGWPKTDLVKQAENLKWLHLPSAGVDRYANKEIYQNQDIVLTNSSGVYGKPIAEHVFAMIMAHNRNLIEYAYDKMEKKWQRKNEIKDFFNSTIGILGLGDIGSTIAKRAKAWGAQVLALKRTVTELPDYVDQIYLKQDLNKLLKKSDYVILTLPATPATKEIIGREELKQMKNSAFIVNIGRGSLIKQEDLVEALEKGWIAGAGLDVTEPEPLPESSSLWEMDNVILTPHTSGFSPTNDQRRFEIFKDNLKHYLDQQELLNQVDFKLKY</sequence>
<dbReference type="GO" id="GO:0016616">
    <property type="term" value="F:oxidoreductase activity, acting on the CH-OH group of donors, NAD or NADP as acceptor"/>
    <property type="evidence" value="ECO:0007669"/>
    <property type="project" value="InterPro"/>
</dbReference>
<dbReference type="Pfam" id="PF02826">
    <property type="entry name" value="2-Hacid_dh_C"/>
    <property type="match status" value="1"/>
</dbReference>
<evidence type="ECO:0000259" key="5">
    <source>
        <dbReference type="Pfam" id="PF00389"/>
    </source>
</evidence>
<dbReference type="GO" id="GO:0051287">
    <property type="term" value="F:NAD binding"/>
    <property type="evidence" value="ECO:0007669"/>
    <property type="project" value="InterPro"/>
</dbReference>
<protein>
    <submittedName>
        <fullName evidence="7">Phosphoglycerate dehydrogenase-like enzyme</fullName>
    </submittedName>
</protein>
<evidence type="ECO:0000256" key="4">
    <source>
        <dbReference type="RuleBase" id="RU003719"/>
    </source>
</evidence>
<dbReference type="FunFam" id="3.40.50.720:FF:000363">
    <property type="entry name" value="D-isomer specific 2-hydroxyacid dehydrogenase"/>
    <property type="match status" value="1"/>
</dbReference>